<dbReference type="OrthoDB" id="27652at2759"/>
<name>A0A1J4K3E3_9EUKA</name>
<keyword evidence="3" id="KW-1185">Reference proteome</keyword>
<proteinExistence type="predicted"/>
<dbReference type="Proteomes" id="UP000179807">
    <property type="component" value="Unassembled WGS sequence"/>
</dbReference>
<dbReference type="PROSITE" id="PS00972">
    <property type="entry name" value="USP_1"/>
    <property type="match status" value="1"/>
</dbReference>
<dbReference type="EMBL" id="MLAK01000749">
    <property type="protein sequence ID" value="OHT05699.1"/>
    <property type="molecule type" value="Genomic_DNA"/>
</dbReference>
<evidence type="ECO:0000313" key="3">
    <source>
        <dbReference type="Proteomes" id="UP000179807"/>
    </source>
</evidence>
<comment type="caution">
    <text evidence="2">The sequence shown here is derived from an EMBL/GenBank/DDBJ whole genome shotgun (WGS) entry which is preliminary data.</text>
</comment>
<dbReference type="GeneID" id="94827444"/>
<dbReference type="PROSITE" id="PS00973">
    <property type="entry name" value="USP_2"/>
    <property type="match status" value="1"/>
</dbReference>
<sequence>MNEINDFSAWSFLVNDEPGDVTSYSEIAPKFKELILSLSKKGFLYDSIENFTDEFLQILTPKIVAKILNVGIVKDEELKIVQTFLKLFFDIGIYGILSHDINAINVLSNIVLNDKKELFESNSRKQLYQNTMKKYVTRGIMHALYISIKSIQNIELLCAILKLVAEISQFDPFFQAQNFFDISIEAIKRSICNNQDVISIKSLISCFDSIQQFIPFSDEAHVYFMKIIMPILVIFISSDNLEQRFSSLSQFLKYAKEPIFLPVIVNFFSIKENFQLFFTISLHPSISKITGKLISLIISKSETIGKVGIISDIWNMYQINNNQQQNIDQNLSIQDISDENIPDQINSERNNDSNETSIVNFTNKSNQNNKIIKNDLSEGSTFYDTFLYIGKYLNGELFDEFVNCILSVSHPTAHWFEIVNKLAGFLSKKNQPIEIFKNIRDKIWYFFYIDPNPLTKNYARESLIHMIGFNADESDLFFIEKIQSEDIEFFYRLLRQFLINNVKLSEETISNLLDQLIGSIDYFPDFFELITSLFDKHVINTHAIFYISQNIPLMYINTDFYRLIKHVTCTCNGLTKCITKLPLKYEELLWKYAVLDTPIRFRFAKLLSRIYLMNDGKVLTDSCMINIFLKQWMKYLTEAENELSDDYNTSNNSSCQKSDSIDKFLKLLSVFIDTYESNMYRDPDLFINPLSYERSFSYFTVTVECEKPEFVVKLLYPIHMTIETIVEELHRKQKVNLNNANIYYNGIALKRSAPIKEVAEDDKEITLEIKKENAVIPHQYHLRTEIPSRLLIKQNWFAPKFEEFLEQERRCAYEVIKLLPSNSKKLDLTKPFSDNFEYSKPFIFAYHFYILYFMVFNDLKLLRKVVNDGIFEYMFDFFDIGISLLSDNSENDQYLENNTYILHEIGDIFNHFTVLTIKNGVFPDKLKVHLISLLLVMASKGFNINPLTISFKYLFQNDARLFEMPKPFNHIELLLHENPQVRKFACQVFINIDIDFNEYLNILKDGEINDIFLHSLSTHFTGQLDQKYVEELSDILMNMLANSHSVLLKALLGLLYKILSCGFLTSTQREQCLEFIISKFITLNLQEDDRIAFKAASKCLGILSNMTPTLHPVLEKLHMNRKPFDQFNINGDDSMISKLGRVGLKRIGNTCYLNSILQMLFAIIPLRNHIMTYDSDDDPFMNELSKLFVFMKHLKTKSITTQYLFNQFYYEGEKVDASIQQDVAEFLQDFINNKKLIGDLKLFEGTLTHINEGIYLEFRKETTEMFSLFDLEVKGYSNLQKSFEHFSKPEGESHYFDDKIGKKIDVKRYSKISEAPPILILHLKRFDYNKKRRETNETIKIDDEFEIPLDLDITPYSTLEVPFYHLTGIIIHRGTALSGHYLCISLTKNGWIMIDDENVTSMKEQEVLSLAKGGSFKGNAYILFYTRDDYFNLDDSSSISLNIRTEFLEEAAQINANNDEQRLFCSLGYFNVISTLEKSTSIDYHDIALKYAIDSLPFIRLKDQSSVVQFYHNIMKKIKLMTIEEKIHILEYSLDFLKSDLLLCPNELIRSQTAKLLGHCFDQRADPQAFLRAMLPIIRDCLSYPTQLDQFFEVSSIIINIYHPKQNDSSINQLNSSNSPIYSNVRSCFIDFMSGEFMSLINNSQLNDMNLSHFLDLTIYLDAADVIKSIDFLNKVIVSKTNIDSIVAFTRYTFKDDENAIFDYLKNNISSIPLEKFIPFHFLLNPGNTIKTIFEQKRTLKTGNHRHATVTDIASVLCYTIKQFPQLSRIYIRSMDIWVNKLLFDQNENVREIALGIFSYILPIDGFQKWNNPKYPSDLKFASLSLELNGGSKYKERQLQKYCKRVLNFLLDSESKLSEILKNMNQKTGNDDICQQYFDIIEQLLLSSLSKPEKVENLANLFENLAKYQLNPFSKSLIRAIQIINEFSINVSVNQLESSIKNISNVKHSDSHRMFDFMQNFIHLHQKYSPSDRFLNDFLQYCVFSPDIKSEHKFIFKYVKNLTKEWKFEIIAIVDKNLKVFARLNYSSLLVILDILHIKRPILSFMKESLEKPQFLPINQLVKMAFDLNNSDIFDTKLISILLKNYDLDTETKARLEELHVSEYSSSESSDEPIVIKMPPKVEQHSIEKRAQPKKHDLTSILEKSLQIDKNSSCSSDMD</sequence>
<dbReference type="InterPro" id="IPR028889">
    <property type="entry name" value="USP"/>
</dbReference>
<dbReference type="GO" id="GO:0004843">
    <property type="term" value="F:cysteine-type deubiquitinase activity"/>
    <property type="evidence" value="ECO:0007669"/>
    <property type="project" value="InterPro"/>
</dbReference>
<dbReference type="GO" id="GO:0005829">
    <property type="term" value="C:cytosol"/>
    <property type="evidence" value="ECO:0007669"/>
    <property type="project" value="TreeGrafter"/>
</dbReference>
<organism evidence="2 3">
    <name type="scientific">Tritrichomonas foetus</name>
    <dbReference type="NCBI Taxonomy" id="1144522"/>
    <lineage>
        <taxon>Eukaryota</taxon>
        <taxon>Metamonada</taxon>
        <taxon>Parabasalia</taxon>
        <taxon>Tritrichomonadida</taxon>
        <taxon>Tritrichomonadidae</taxon>
        <taxon>Tritrichomonas</taxon>
    </lineage>
</organism>
<dbReference type="InterPro" id="IPR038765">
    <property type="entry name" value="Papain-like_cys_pep_sf"/>
</dbReference>
<protein>
    <recommendedName>
        <fullName evidence="1">USP domain-containing protein</fullName>
    </recommendedName>
</protein>
<dbReference type="InterPro" id="IPR016024">
    <property type="entry name" value="ARM-type_fold"/>
</dbReference>
<dbReference type="GO" id="GO:0016579">
    <property type="term" value="P:protein deubiquitination"/>
    <property type="evidence" value="ECO:0007669"/>
    <property type="project" value="InterPro"/>
</dbReference>
<dbReference type="GO" id="GO:0005634">
    <property type="term" value="C:nucleus"/>
    <property type="evidence" value="ECO:0007669"/>
    <property type="project" value="TreeGrafter"/>
</dbReference>
<dbReference type="PANTHER" id="PTHR24006:SF827">
    <property type="entry name" value="UBIQUITIN CARBOXYL-TERMINAL HYDROLASE 34"/>
    <property type="match status" value="1"/>
</dbReference>
<evidence type="ECO:0000259" key="1">
    <source>
        <dbReference type="PROSITE" id="PS50235"/>
    </source>
</evidence>
<dbReference type="PROSITE" id="PS50235">
    <property type="entry name" value="USP_3"/>
    <property type="match status" value="1"/>
</dbReference>
<dbReference type="InterPro" id="IPR018200">
    <property type="entry name" value="USP_CS"/>
</dbReference>
<evidence type="ECO:0000313" key="2">
    <source>
        <dbReference type="EMBL" id="OHT05699.1"/>
    </source>
</evidence>
<dbReference type="Gene3D" id="3.90.70.10">
    <property type="entry name" value="Cysteine proteinases"/>
    <property type="match status" value="1"/>
</dbReference>
<dbReference type="Pfam" id="PF00443">
    <property type="entry name" value="UCH"/>
    <property type="match status" value="1"/>
</dbReference>
<dbReference type="PANTHER" id="PTHR24006">
    <property type="entry name" value="UBIQUITIN CARBOXYL-TERMINAL HYDROLASE"/>
    <property type="match status" value="1"/>
</dbReference>
<feature type="domain" description="USP" evidence="1">
    <location>
        <begin position="1142"/>
        <end position="1428"/>
    </location>
</feature>
<dbReference type="SUPFAM" id="SSF54001">
    <property type="entry name" value="Cysteine proteinases"/>
    <property type="match status" value="1"/>
</dbReference>
<dbReference type="InterPro" id="IPR001394">
    <property type="entry name" value="Peptidase_C19_UCH"/>
</dbReference>
<reference evidence="2" key="1">
    <citation type="submission" date="2016-10" db="EMBL/GenBank/DDBJ databases">
        <authorList>
            <person name="Benchimol M."/>
            <person name="Almeida L.G."/>
            <person name="Vasconcelos A.T."/>
            <person name="Perreira-Neves A."/>
            <person name="Rosa I.A."/>
            <person name="Tasca T."/>
            <person name="Bogo M.R."/>
            <person name="de Souza W."/>
        </authorList>
    </citation>
    <scope>NUCLEOTIDE SEQUENCE [LARGE SCALE GENOMIC DNA]</scope>
    <source>
        <strain evidence="2">K</strain>
    </source>
</reference>
<gene>
    <name evidence="2" type="ORF">TRFO_05850</name>
</gene>
<accession>A0A1J4K3E3</accession>
<dbReference type="SUPFAM" id="SSF48371">
    <property type="entry name" value="ARM repeat"/>
    <property type="match status" value="2"/>
</dbReference>
<dbReference type="RefSeq" id="XP_068358835.1">
    <property type="nucleotide sequence ID" value="XM_068492740.1"/>
</dbReference>
<dbReference type="VEuPathDB" id="TrichDB:TRFO_05850"/>
<dbReference type="InterPro" id="IPR050164">
    <property type="entry name" value="Peptidase_C19"/>
</dbReference>